<gene>
    <name evidence="1" type="ORF">IAC72_02170</name>
</gene>
<dbReference type="EMBL" id="DVOC01000039">
    <property type="protein sequence ID" value="HIU90810.1"/>
    <property type="molecule type" value="Genomic_DNA"/>
</dbReference>
<dbReference type="AlphaFoldDB" id="A0A9D1MWR9"/>
<proteinExistence type="predicted"/>
<reference evidence="1" key="2">
    <citation type="journal article" date="2021" name="PeerJ">
        <title>Extensive microbial diversity within the chicken gut microbiome revealed by metagenomics and culture.</title>
        <authorList>
            <person name="Gilroy R."/>
            <person name="Ravi A."/>
            <person name="Getino M."/>
            <person name="Pursley I."/>
            <person name="Horton D.L."/>
            <person name="Alikhan N.F."/>
            <person name="Baker D."/>
            <person name="Gharbi K."/>
            <person name="Hall N."/>
            <person name="Watson M."/>
            <person name="Adriaenssens E.M."/>
            <person name="Foster-Nyarko E."/>
            <person name="Jarju S."/>
            <person name="Secka A."/>
            <person name="Antonio M."/>
            <person name="Oren A."/>
            <person name="Chaudhuri R.R."/>
            <person name="La Ragione R."/>
            <person name="Hildebrand F."/>
            <person name="Pallen M.J."/>
        </authorList>
    </citation>
    <scope>NUCLEOTIDE SEQUENCE</scope>
    <source>
        <strain evidence="1">ChiHjej12B11-7776</strain>
    </source>
</reference>
<reference evidence="1" key="1">
    <citation type="submission" date="2020-10" db="EMBL/GenBank/DDBJ databases">
        <authorList>
            <person name="Gilroy R."/>
        </authorList>
    </citation>
    <scope>NUCLEOTIDE SEQUENCE</scope>
    <source>
        <strain evidence="1">ChiHjej12B11-7776</strain>
    </source>
</reference>
<organism evidence="1 2">
    <name type="scientific">Candidatus Fimimonas merdipullorum</name>
    <dbReference type="NCBI Taxonomy" id="2840822"/>
    <lineage>
        <taxon>Bacteria</taxon>
        <taxon>Pseudomonadati</taxon>
        <taxon>Myxococcota</taxon>
        <taxon>Myxococcia</taxon>
        <taxon>Myxococcales</taxon>
        <taxon>Cystobacterineae</taxon>
        <taxon>Myxococcaceae</taxon>
        <taxon>Myxococcaceae incertae sedis</taxon>
        <taxon>Candidatus Fimimonas</taxon>
    </lineage>
</organism>
<evidence type="ECO:0000313" key="2">
    <source>
        <dbReference type="Proteomes" id="UP000886852"/>
    </source>
</evidence>
<accession>A0A9D1MWR9</accession>
<name>A0A9D1MWR9_9BACT</name>
<dbReference type="PROSITE" id="PS51257">
    <property type="entry name" value="PROKAR_LIPOPROTEIN"/>
    <property type="match status" value="1"/>
</dbReference>
<evidence type="ECO:0000313" key="1">
    <source>
        <dbReference type="EMBL" id="HIU90810.1"/>
    </source>
</evidence>
<dbReference type="Proteomes" id="UP000886852">
    <property type="component" value="Unassembled WGS sequence"/>
</dbReference>
<sequence length="125" mass="14115">MTKSIVCGIVALALVLGCGIVEVVVLSDGYGNLHQQCLGAMEKAEAHTLTEKEFVVFRKNWEKLREASELLLPHSDVYELNLRFAEAQMYARQQNFQQLSAHLSVIEELLRYVPHLMVPSPVHIL</sequence>
<protein>
    <submittedName>
        <fullName evidence="1">DUF4363 family protein</fullName>
    </submittedName>
</protein>
<comment type="caution">
    <text evidence="1">The sequence shown here is derived from an EMBL/GenBank/DDBJ whole genome shotgun (WGS) entry which is preliminary data.</text>
</comment>